<gene>
    <name evidence="3" type="primary">coaBC</name>
    <name evidence="7" type="ordered locus">Thal_1469</name>
</gene>
<dbReference type="Pfam" id="PF04127">
    <property type="entry name" value="DFP"/>
    <property type="match status" value="1"/>
</dbReference>
<feature type="domain" description="Flavoprotein" evidence="5">
    <location>
        <begin position="3"/>
        <end position="146"/>
    </location>
</feature>
<dbReference type="PANTHER" id="PTHR14359">
    <property type="entry name" value="HOMO-OLIGOMERIC FLAVIN CONTAINING CYS DECARBOXYLASE FAMILY"/>
    <property type="match status" value="1"/>
</dbReference>
<dbReference type="SUPFAM" id="SSF102645">
    <property type="entry name" value="CoaB-like"/>
    <property type="match status" value="1"/>
</dbReference>
<evidence type="ECO:0000256" key="2">
    <source>
        <dbReference type="ARBA" id="ARBA00023239"/>
    </source>
</evidence>
<dbReference type="KEGG" id="tal:Thal_1469"/>
<comment type="similarity">
    <text evidence="3 4">In the C-terminal section; belongs to the PPC synthetase family.</text>
</comment>
<comment type="cofactor">
    <cofactor evidence="3">
        <name>FMN</name>
        <dbReference type="ChEBI" id="CHEBI:58210"/>
    </cofactor>
    <text evidence="3">Binds 1 FMN per subunit.</text>
</comment>
<dbReference type="EC" id="4.1.1.36" evidence="3"/>
<feature type="binding site" evidence="3">
    <location>
        <position position="329"/>
    </location>
    <ligand>
        <name>CTP</name>
        <dbReference type="ChEBI" id="CHEBI:37563"/>
    </ligand>
</feature>
<comment type="cofactor">
    <cofactor evidence="3">
        <name>Mg(2+)</name>
        <dbReference type="ChEBI" id="CHEBI:18420"/>
    </cofactor>
</comment>
<dbReference type="GO" id="GO:0004633">
    <property type="term" value="F:phosphopantothenoylcysteine decarboxylase activity"/>
    <property type="evidence" value="ECO:0007669"/>
    <property type="project" value="UniProtKB-UniRule"/>
</dbReference>
<organism evidence="7 8">
    <name type="scientific">Thermocrinis albus (strain DSM 14484 / JCM 11386 / HI 11/12)</name>
    <dbReference type="NCBI Taxonomy" id="638303"/>
    <lineage>
        <taxon>Bacteria</taxon>
        <taxon>Pseudomonadati</taxon>
        <taxon>Aquificota</taxon>
        <taxon>Aquificia</taxon>
        <taxon>Aquificales</taxon>
        <taxon>Aquificaceae</taxon>
        <taxon>Thermocrinis</taxon>
    </lineage>
</organism>
<feature type="binding site" evidence="3">
    <location>
        <position position="271"/>
    </location>
    <ligand>
        <name>CTP</name>
        <dbReference type="ChEBI" id="CHEBI:37563"/>
    </ligand>
</feature>
<dbReference type="Gene3D" id="3.40.50.1950">
    <property type="entry name" value="Flavin prenyltransferase-like"/>
    <property type="match status" value="1"/>
</dbReference>
<dbReference type="HOGENOM" id="CLU_033319_0_1_0"/>
<name>D3SMW8_THEAH</name>
<feature type="region of interest" description="Phosphopantothenate--cysteine ligase" evidence="3">
    <location>
        <begin position="183"/>
        <end position="387"/>
    </location>
</feature>
<keyword evidence="1 3" id="KW-0210">Decarboxylase</keyword>
<dbReference type="GO" id="GO:0046872">
    <property type="term" value="F:metal ion binding"/>
    <property type="evidence" value="ECO:0007669"/>
    <property type="project" value="UniProtKB-KW"/>
</dbReference>
<feature type="binding site" evidence="3">
    <location>
        <begin position="296"/>
        <end position="299"/>
    </location>
    <ligand>
        <name>CTP</name>
        <dbReference type="ChEBI" id="CHEBI:37563"/>
    </ligand>
</feature>
<dbReference type="Pfam" id="PF02441">
    <property type="entry name" value="Flavoprotein"/>
    <property type="match status" value="1"/>
</dbReference>
<accession>D3SMW8</accession>
<keyword evidence="3" id="KW-0479">Metal-binding</keyword>
<dbReference type="SUPFAM" id="SSF52507">
    <property type="entry name" value="Homo-oligomeric flavin-containing Cys decarboxylases, HFCD"/>
    <property type="match status" value="1"/>
</dbReference>
<dbReference type="Gene3D" id="3.40.50.10300">
    <property type="entry name" value="CoaB-like"/>
    <property type="match status" value="1"/>
</dbReference>
<feature type="domain" description="DNA/pantothenate metabolism flavoprotein C-terminal" evidence="6">
    <location>
        <begin position="178"/>
        <end position="383"/>
    </location>
</feature>
<dbReference type="HAMAP" id="MF_02225">
    <property type="entry name" value="CoaBC"/>
    <property type="match status" value="1"/>
</dbReference>
<dbReference type="Proteomes" id="UP000002043">
    <property type="component" value="Chromosome"/>
</dbReference>
<dbReference type="OrthoDB" id="9802554at2"/>
<keyword evidence="3" id="KW-0460">Magnesium</keyword>
<dbReference type="RefSeq" id="WP_012992504.1">
    <property type="nucleotide sequence ID" value="NC_013894.1"/>
</dbReference>
<feature type="region of interest" description="Phosphopantothenoylcysteine decarboxylase" evidence="3">
    <location>
        <begin position="1"/>
        <end position="182"/>
    </location>
</feature>
<dbReference type="EC" id="6.3.2.5" evidence="3"/>
<feature type="binding site" evidence="3">
    <location>
        <position position="333"/>
    </location>
    <ligand>
        <name>CTP</name>
        <dbReference type="ChEBI" id="CHEBI:37563"/>
    </ligand>
</feature>
<comment type="function">
    <text evidence="3">Catalyzes two sequential steps in the biosynthesis of coenzyme A. In the first step cysteine is conjugated to 4'-phosphopantothenate to form 4-phosphopantothenoylcysteine. In the second step the latter compound is decarboxylated to form 4'-phosphopantotheine.</text>
</comment>
<dbReference type="eggNOG" id="COG0452">
    <property type="taxonomic scope" value="Bacteria"/>
</dbReference>
<dbReference type="InterPro" id="IPR005252">
    <property type="entry name" value="CoaBC"/>
</dbReference>
<reference evidence="8" key="1">
    <citation type="journal article" date="2010" name="Stand. Genomic Sci.">
        <title>Complete genome sequence of Thermocrinis albus type strain (HI 11/12T).</title>
        <authorList>
            <person name="Wirth R."/>
            <person name="Sikorski J."/>
            <person name="Brambilla E."/>
            <person name="Misra M."/>
            <person name="Lapidus A."/>
            <person name="Copeland A."/>
            <person name="Nolan M."/>
            <person name="Lucas S."/>
            <person name="Chen F."/>
            <person name="Tice H."/>
            <person name="Cheng J.F."/>
            <person name="Han C."/>
            <person name="Detter J.C."/>
            <person name="Tapia R."/>
            <person name="Bruce D."/>
            <person name="Goodwin L."/>
            <person name="Pitluck S."/>
            <person name="Pati A."/>
            <person name="Anderson I."/>
            <person name="Ivanova N."/>
            <person name="Mavromatis K."/>
            <person name="Mikhailova N."/>
            <person name="Chen A."/>
            <person name="Palaniappan K."/>
            <person name="Bilek Y."/>
            <person name="Hader T."/>
            <person name="Land M."/>
            <person name="Hauser L."/>
            <person name="Chang Y.J."/>
            <person name="Jeffries C.D."/>
            <person name="Tindall B.J."/>
            <person name="Rohde M."/>
            <person name="Goker M."/>
            <person name="Bristow J."/>
            <person name="Eisen J.A."/>
            <person name="Markowitz V."/>
            <person name="Hugenholtz P."/>
            <person name="Kyrpides N.C."/>
            <person name="Klenk H.P."/>
        </authorList>
    </citation>
    <scope>NUCLEOTIDE SEQUENCE [LARGE SCALE GENOMIC DNA]</scope>
    <source>
        <strain evidence="8">DSM 14484 / JCM 11386 / HI 11/12</strain>
    </source>
</reference>
<feature type="active site" description="Proton donor" evidence="3">
    <location>
        <position position="150"/>
    </location>
</feature>
<evidence type="ECO:0000313" key="7">
    <source>
        <dbReference type="EMBL" id="ADC90098.1"/>
    </source>
</evidence>
<dbReference type="InterPro" id="IPR035929">
    <property type="entry name" value="CoaB-like_sf"/>
</dbReference>
<dbReference type="GO" id="GO:0071513">
    <property type="term" value="C:phosphopantothenoylcysteine decarboxylase complex"/>
    <property type="evidence" value="ECO:0007669"/>
    <property type="project" value="TreeGrafter"/>
</dbReference>
<comment type="similarity">
    <text evidence="3 4">In the N-terminal section; belongs to the HFCD (homo-oligomeric flavin containing Cys decarboxylase) superfamily.</text>
</comment>
<dbReference type="GO" id="GO:0015941">
    <property type="term" value="P:pantothenate catabolic process"/>
    <property type="evidence" value="ECO:0007669"/>
    <property type="project" value="InterPro"/>
</dbReference>
<dbReference type="InterPro" id="IPR036551">
    <property type="entry name" value="Flavin_trans-like"/>
</dbReference>
<dbReference type="InterPro" id="IPR003382">
    <property type="entry name" value="Flavoprotein"/>
</dbReference>
<dbReference type="EMBL" id="CP001931">
    <property type="protein sequence ID" value="ADC90098.1"/>
    <property type="molecule type" value="Genomic_DNA"/>
</dbReference>
<comment type="function">
    <text evidence="4">Catalyzes two steps in the biosynthesis of coenzyme A. In the first step cysteine is conjugated to 4'-phosphopantothenate to form 4-phosphopantothenoylcysteine, in the latter compound is decarboxylated to form 4'-phosphopantotheine.</text>
</comment>
<comment type="catalytic activity">
    <reaction evidence="3 4">
        <text>(R)-4'-phosphopantothenate + L-cysteine + CTP = N-[(R)-4-phosphopantothenoyl]-L-cysteine + CMP + diphosphate + H(+)</text>
        <dbReference type="Rhea" id="RHEA:19397"/>
        <dbReference type="ChEBI" id="CHEBI:10986"/>
        <dbReference type="ChEBI" id="CHEBI:15378"/>
        <dbReference type="ChEBI" id="CHEBI:33019"/>
        <dbReference type="ChEBI" id="CHEBI:35235"/>
        <dbReference type="ChEBI" id="CHEBI:37563"/>
        <dbReference type="ChEBI" id="CHEBI:59458"/>
        <dbReference type="ChEBI" id="CHEBI:60377"/>
        <dbReference type="EC" id="6.3.2.5"/>
    </reaction>
</comment>
<keyword evidence="3 4" id="KW-0285">Flavoprotein</keyword>
<keyword evidence="3 4" id="KW-0436">Ligase</keyword>
<dbReference type="STRING" id="638303.Thal_1469"/>
<evidence type="ECO:0000256" key="3">
    <source>
        <dbReference type="HAMAP-Rule" id="MF_02225"/>
    </source>
</evidence>
<keyword evidence="3 4" id="KW-0288">FMN</keyword>
<comment type="pathway">
    <text evidence="3 4">Cofactor biosynthesis; coenzyme A biosynthesis; CoA from (R)-pantothenate: step 2/5.</text>
</comment>
<protein>
    <recommendedName>
        <fullName evidence="3">Coenzyme A biosynthesis bifunctional protein CoaBC</fullName>
    </recommendedName>
    <alternativeName>
        <fullName evidence="3">DNA/pantothenate metabolism flavoprotein</fullName>
    </alternativeName>
    <alternativeName>
        <fullName evidence="3">Phosphopantothenoylcysteine synthetase/decarboxylase</fullName>
        <shortName evidence="3">PPCS-PPCDC</shortName>
    </alternativeName>
    <domain>
        <recommendedName>
            <fullName evidence="3">Phosphopantothenoylcysteine decarboxylase</fullName>
            <shortName evidence="3">PPC decarboxylase</shortName>
            <shortName evidence="3">PPC-DC</shortName>
            <ecNumber evidence="3">4.1.1.36</ecNumber>
        </recommendedName>
        <alternativeName>
            <fullName evidence="3">CoaC</fullName>
        </alternativeName>
    </domain>
    <domain>
        <recommendedName>
            <fullName evidence="3">Phosphopantothenate--cysteine ligase</fullName>
            <ecNumber evidence="3">6.3.2.5</ecNumber>
        </recommendedName>
        <alternativeName>
            <fullName evidence="3">CoaB</fullName>
        </alternativeName>
        <alternativeName>
            <fullName evidence="3">Phosphopantothenoylcysteine synthetase</fullName>
            <shortName evidence="3">PPC synthetase</shortName>
            <shortName evidence="3">PPC-S</shortName>
        </alternativeName>
    </domain>
</protein>
<evidence type="ECO:0000259" key="5">
    <source>
        <dbReference type="Pfam" id="PF02441"/>
    </source>
</evidence>
<evidence type="ECO:0000259" key="6">
    <source>
        <dbReference type="Pfam" id="PF04127"/>
    </source>
</evidence>
<sequence>MAKILLGISSSIAVYKMCDLIRELRKRGHQIRVIMTPFSERFIGRLTFEALTGYKVYVDWEEDPFLHINLPRWSDLFLIAPCSVNTLSKIANGICDNLLVTSVLAHKGPLLVAPAANVEMYKNPAVQENIRKLKERGIIVIEPETGPLACEEEGQGRLANQERLLDWIEWAIRPYKPLRGKKALVTVGATREFIDSVRYISNLSSGKMGMAIARVLRWYGADVTLVTAFTTENPPPEVEVLRVVSAEDMRREVLRLLPQTHLLVMNAAVSDFTPLEKHSGKIKKKDQMILKLTKTPDILEEVARSKGNTFVVGFALEEEEVLLQEGKRKLLQKRLDMLVANPIDVMGSEQHRGYILYPEGKEEVFSFPNKLESAEFIVKKIVEKITG</sequence>
<dbReference type="InterPro" id="IPR007085">
    <property type="entry name" value="DNA/pantothenate-metab_flavo_C"/>
</dbReference>
<feature type="binding site" evidence="3">
    <location>
        <position position="281"/>
    </location>
    <ligand>
        <name>CTP</name>
        <dbReference type="ChEBI" id="CHEBI:37563"/>
    </ligand>
</feature>
<evidence type="ECO:0000256" key="4">
    <source>
        <dbReference type="RuleBase" id="RU364078"/>
    </source>
</evidence>
<comment type="catalytic activity">
    <reaction evidence="3 4">
        <text>N-[(R)-4-phosphopantothenoyl]-L-cysteine + H(+) = (R)-4'-phosphopantetheine + CO2</text>
        <dbReference type="Rhea" id="RHEA:16793"/>
        <dbReference type="ChEBI" id="CHEBI:15378"/>
        <dbReference type="ChEBI" id="CHEBI:16526"/>
        <dbReference type="ChEBI" id="CHEBI:59458"/>
        <dbReference type="ChEBI" id="CHEBI:61723"/>
        <dbReference type="EC" id="4.1.1.36"/>
    </reaction>
</comment>
<dbReference type="GO" id="GO:0004632">
    <property type="term" value="F:phosphopantothenate--cysteine ligase activity"/>
    <property type="evidence" value="ECO:0007669"/>
    <property type="project" value="UniProtKB-UniRule"/>
</dbReference>
<evidence type="ECO:0000313" key="8">
    <source>
        <dbReference type="Proteomes" id="UP000002043"/>
    </source>
</evidence>
<dbReference type="NCBIfam" id="TIGR00521">
    <property type="entry name" value="coaBC_dfp"/>
    <property type="match status" value="1"/>
</dbReference>
<comment type="caution">
    <text evidence="3">Lacks conserved residue(s) required for the propagation of feature annotation.</text>
</comment>
<keyword evidence="2 3" id="KW-0456">Lyase</keyword>
<comment type="pathway">
    <text evidence="3 4">Cofactor biosynthesis; coenzyme A biosynthesis; CoA from (R)-pantothenate: step 3/5.</text>
</comment>
<dbReference type="UniPathway" id="UPA00241">
    <property type="reaction ID" value="UER00353"/>
</dbReference>
<keyword evidence="3" id="KW-0511">Multifunctional enzyme</keyword>
<dbReference type="GO" id="GO:0015937">
    <property type="term" value="P:coenzyme A biosynthetic process"/>
    <property type="evidence" value="ECO:0007669"/>
    <property type="project" value="UniProtKB-UniRule"/>
</dbReference>
<keyword evidence="8" id="KW-1185">Reference proteome</keyword>
<proteinExistence type="inferred from homology"/>
<dbReference type="GO" id="GO:0010181">
    <property type="term" value="F:FMN binding"/>
    <property type="evidence" value="ECO:0007669"/>
    <property type="project" value="UniProtKB-UniRule"/>
</dbReference>
<dbReference type="PANTHER" id="PTHR14359:SF6">
    <property type="entry name" value="PHOSPHOPANTOTHENOYLCYSTEINE DECARBOXYLASE"/>
    <property type="match status" value="1"/>
</dbReference>
<dbReference type="AlphaFoldDB" id="D3SMW8"/>
<evidence type="ECO:0000256" key="1">
    <source>
        <dbReference type="ARBA" id="ARBA00022793"/>
    </source>
</evidence>
<feature type="binding site" evidence="3">
    <location>
        <position position="314"/>
    </location>
    <ligand>
        <name>CTP</name>
        <dbReference type="ChEBI" id="CHEBI:37563"/>
    </ligand>
</feature>